<dbReference type="PANTHER" id="PTHR45527:SF1">
    <property type="entry name" value="FATTY ACID SYNTHASE"/>
    <property type="match status" value="1"/>
</dbReference>
<accession>A0A7U5MRN4</accession>
<dbReference type="CDD" id="cd12117">
    <property type="entry name" value="A_NRPS_Srf_like"/>
    <property type="match status" value="1"/>
</dbReference>
<organism evidence="3 4">
    <name type="scientific">Mycobacterium intracellulare subsp. chimaera</name>
    <dbReference type="NCBI Taxonomy" id="222805"/>
    <lineage>
        <taxon>Bacteria</taxon>
        <taxon>Bacillati</taxon>
        <taxon>Actinomycetota</taxon>
        <taxon>Actinomycetes</taxon>
        <taxon>Mycobacteriales</taxon>
        <taxon>Mycobacteriaceae</taxon>
        <taxon>Mycobacterium</taxon>
        <taxon>Mycobacterium avium complex (MAC)</taxon>
    </lineage>
</organism>
<dbReference type="InterPro" id="IPR000873">
    <property type="entry name" value="AMP-dep_synth/lig_dom"/>
</dbReference>
<dbReference type="SUPFAM" id="SSF56801">
    <property type="entry name" value="Acetyl-CoA synthetase-like"/>
    <property type="match status" value="1"/>
</dbReference>
<feature type="domain" description="AMP-binding enzyme C-terminal" evidence="2">
    <location>
        <begin position="436"/>
        <end position="508"/>
    </location>
</feature>
<dbReference type="RefSeq" id="WP_089152607.1">
    <property type="nucleotide sequence ID" value="NZ_CP015269.1"/>
</dbReference>
<dbReference type="GO" id="GO:0044550">
    <property type="term" value="P:secondary metabolite biosynthetic process"/>
    <property type="evidence" value="ECO:0007669"/>
    <property type="project" value="TreeGrafter"/>
</dbReference>
<sequence>MTICEIYANNAALAAHVRLNDTQVDYPDLPVGELFARQVADRPDHPALCCGELTLTYSQLNDAATRLAHRLLHHGAQPGDVIAVALPRGLQMITAALATLFCGATYLPIDAQWPTRRITELLDAAGARRVVAGDPTAELFSRPVIATEDHRLVPAVELPTVAPDAIAYINFTSGSTGRPKGVPIHHHSIARLVFASRYAPLAPGVRVLHLAPVTFDAATFEIWASLLHGGVCVIYPDRFVRLARLRQTIEAHGCDVAFVTTALFNTIVDEAPEIFDSVGTILTGGEAHSIRHMRRALDHYGPGRIVSVYGPTEATTFATYHPINEMAADTATVPLGTPIQNTRAYLIDQDRLCAPGEIGALHLAGPGLSPGYLGLPERTAADFFDAEIGSHRERLYHTGDLAYLDEYGRLVFCGRRDDQLKINGFRIELGEVRHCIEELAAVRAAYVTPYEPSLGQRALAAFLVADDPAASTELPDLVIAHLGARLPAYMIPKMVSVVDELPLGETGKIDRSALLSPA</sequence>
<proteinExistence type="predicted"/>
<dbReference type="Gene3D" id="3.40.50.12780">
    <property type="entry name" value="N-terminal domain of ligase-like"/>
    <property type="match status" value="1"/>
</dbReference>
<keyword evidence="3" id="KW-0614">Plasmid</keyword>
<evidence type="ECO:0000313" key="3">
    <source>
        <dbReference type="EMBL" id="ASL18409.1"/>
    </source>
</evidence>
<dbReference type="GO" id="GO:0031177">
    <property type="term" value="F:phosphopantetheine binding"/>
    <property type="evidence" value="ECO:0007669"/>
    <property type="project" value="TreeGrafter"/>
</dbReference>
<reference evidence="3 4" key="1">
    <citation type="journal article" date="2017" name="Lancet Infect. Dis.">
        <title>Global outbreak of severe Mycobacterium chimaera disease after cardiac surgery: a molecular epidemiological study.</title>
        <authorList>
            <person name="van Ingen J."/>
            <person name="Kohl T."/>
            <person name="Kranzer K."/>
            <person name="Hasse B."/>
            <person name="Keller P."/>
            <person name="Szafranska A."/>
            <person name="Hillemann D."/>
            <person name="Chand M."/>
            <person name="Schreiber P."/>
            <person name="Sommerstein R."/>
            <person name="Berger C."/>
            <person name="Genoni M."/>
            <person name="Ruegg C."/>
            <person name="Troillet N."/>
            <person name="Widmer A.F."/>
            <person name="Becker S.L."/>
            <person name="Herrmann M."/>
            <person name="Eckmanns T."/>
            <person name="Haller S."/>
            <person name="Hoeller C."/>
            <person name="Debast S.B."/>
            <person name="Wolfhagen M.J."/>
            <person name="Hopman J."/>
            <person name="Kluytmans J."/>
            <person name="Langelaar M."/>
            <person name="Notermans D.W."/>
            <person name="ten Oever J."/>
            <person name="van den Barselaar P."/>
            <person name="Vonk A.B.A."/>
            <person name="Vos M.C."/>
            <person name="Ahmed N."/>
            <person name="Brown T."/>
            <person name="Crook D."/>
            <person name="Lamagni T."/>
            <person name="Phin N."/>
            <person name="Smith E.G."/>
            <person name="Zambon M."/>
            <person name="Serr A."/>
            <person name="Goetting T."/>
            <person name="Ebner W."/>
            <person name="Thuermer A."/>
            <person name="Utpatel C."/>
            <person name="Sproer C."/>
            <person name="Bunk B."/>
            <person name="Nubel U."/>
            <person name="Bloemberg G."/>
            <person name="Bottger E."/>
            <person name="Niemann S."/>
            <person name="Wagner D."/>
            <person name="Sax H."/>
        </authorList>
    </citation>
    <scope>NUCLEOTIDE SEQUENCE [LARGE SCALE GENOMIC DNA]</scope>
    <source>
        <strain evidence="3 4">ZUERICH-2</strain>
        <plasmid evidence="3 4">unnamed 2</plasmid>
    </source>
</reference>
<dbReference type="GO" id="GO:0043041">
    <property type="term" value="P:amino acid activation for nonribosomal peptide biosynthetic process"/>
    <property type="evidence" value="ECO:0007669"/>
    <property type="project" value="TreeGrafter"/>
</dbReference>
<dbReference type="Pfam" id="PF00501">
    <property type="entry name" value="AMP-binding"/>
    <property type="match status" value="1"/>
</dbReference>
<dbReference type="NCBIfam" id="TIGR01733">
    <property type="entry name" value="AA-adenyl-dom"/>
    <property type="match status" value="1"/>
</dbReference>
<evidence type="ECO:0000259" key="1">
    <source>
        <dbReference type="Pfam" id="PF00501"/>
    </source>
</evidence>
<dbReference type="AlphaFoldDB" id="A0A7U5MRN4"/>
<dbReference type="InterPro" id="IPR045851">
    <property type="entry name" value="AMP-bd_C_sf"/>
</dbReference>
<dbReference type="Pfam" id="PF13193">
    <property type="entry name" value="AMP-binding_C"/>
    <property type="match status" value="1"/>
</dbReference>
<evidence type="ECO:0000313" key="4">
    <source>
        <dbReference type="Proteomes" id="UP000198286"/>
    </source>
</evidence>
<geneLocation type="plasmid" evidence="3 4">
    <name>unnamed 2</name>
</geneLocation>
<dbReference type="InterPro" id="IPR042099">
    <property type="entry name" value="ANL_N_sf"/>
</dbReference>
<dbReference type="GO" id="GO:0005737">
    <property type="term" value="C:cytoplasm"/>
    <property type="evidence" value="ECO:0007669"/>
    <property type="project" value="TreeGrafter"/>
</dbReference>
<dbReference type="Gene3D" id="3.30.300.30">
    <property type="match status" value="1"/>
</dbReference>
<evidence type="ECO:0000259" key="2">
    <source>
        <dbReference type="Pfam" id="PF13193"/>
    </source>
</evidence>
<feature type="domain" description="AMP-dependent synthetase/ligase" evidence="1">
    <location>
        <begin position="35"/>
        <end position="373"/>
    </location>
</feature>
<dbReference type="InterPro" id="IPR010071">
    <property type="entry name" value="AA_adenyl_dom"/>
</dbReference>
<dbReference type="InterPro" id="IPR020845">
    <property type="entry name" value="AMP-binding_CS"/>
</dbReference>
<dbReference type="InterPro" id="IPR025110">
    <property type="entry name" value="AMP-bd_C"/>
</dbReference>
<dbReference type="Proteomes" id="UP000198286">
    <property type="component" value="Plasmid unnamed 2"/>
</dbReference>
<protein>
    <submittedName>
        <fullName evidence="3">Amino acid adenylation enzyme/thioester reductase family protein</fullName>
    </submittedName>
</protein>
<dbReference type="PANTHER" id="PTHR45527">
    <property type="entry name" value="NONRIBOSOMAL PEPTIDE SYNTHETASE"/>
    <property type="match status" value="1"/>
</dbReference>
<dbReference type="EMBL" id="CP015269">
    <property type="protein sequence ID" value="ASL18409.1"/>
    <property type="molecule type" value="Genomic_DNA"/>
</dbReference>
<dbReference type="PROSITE" id="PS00455">
    <property type="entry name" value="AMP_BINDING"/>
    <property type="match status" value="1"/>
</dbReference>
<gene>
    <name evidence="3" type="ORF">MYCOZU2_06064</name>
</gene>
<name>A0A7U5MRN4_MYCIT</name>